<sequence>MSDICSLFYAVEIVESYSLRGGVCDYAWYVMSFYLGYHCGDVEWVGRGVGSSTSCCAWCSWFYCYGFTCCFAVHWGRYYLKAHNGIEANSLHSVWSYSPMGGGAYFMIRHGFKNMNRIAVASTLTAMVGIVYSPLLQKSSGVASASIGSSVLKNLLIVPKIPDNHTGYNYGKFYGSIGVYDEFSAVIQRWSLNNSNRQARICMRCLDSAGNPMLLVAITFIDSVEPSNCFANLITKTCNISAGTVSFPIKMTNTTILTNEKSLPITNFRPTPYEGDKPDAKEGSDSGLLGGLAWLGYNLFWTTDMIAYDNSSTFTDLINGTMSVTYYDYDF</sequence>
<gene>
    <name evidence="1" type="ORF">PAC_16109</name>
</gene>
<dbReference type="OrthoDB" id="5357734at2759"/>
<keyword evidence="2" id="KW-1185">Reference proteome</keyword>
<dbReference type="Proteomes" id="UP000184330">
    <property type="component" value="Unassembled WGS sequence"/>
</dbReference>
<dbReference type="EMBL" id="FJOG01000035">
    <property type="protein sequence ID" value="CZR66208.1"/>
    <property type="molecule type" value="Genomic_DNA"/>
</dbReference>
<proteinExistence type="predicted"/>
<evidence type="ECO:0000313" key="2">
    <source>
        <dbReference type="Proteomes" id="UP000184330"/>
    </source>
</evidence>
<evidence type="ECO:0000313" key="1">
    <source>
        <dbReference type="EMBL" id="CZR66208.1"/>
    </source>
</evidence>
<organism evidence="1 2">
    <name type="scientific">Phialocephala subalpina</name>
    <dbReference type="NCBI Taxonomy" id="576137"/>
    <lineage>
        <taxon>Eukaryota</taxon>
        <taxon>Fungi</taxon>
        <taxon>Dikarya</taxon>
        <taxon>Ascomycota</taxon>
        <taxon>Pezizomycotina</taxon>
        <taxon>Leotiomycetes</taxon>
        <taxon>Helotiales</taxon>
        <taxon>Mollisiaceae</taxon>
        <taxon>Phialocephala</taxon>
        <taxon>Phialocephala fortinii species complex</taxon>
    </lineage>
</organism>
<accession>A0A1L7XMG5</accession>
<dbReference type="AlphaFoldDB" id="A0A1L7XMG5"/>
<reference evidence="1 2" key="1">
    <citation type="submission" date="2016-03" db="EMBL/GenBank/DDBJ databases">
        <authorList>
            <person name="Ploux O."/>
        </authorList>
    </citation>
    <scope>NUCLEOTIDE SEQUENCE [LARGE SCALE GENOMIC DNA]</scope>
    <source>
        <strain evidence="1 2">UAMH 11012</strain>
    </source>
</reference>
<protein>
    <submittedName>
        <fullName evidence="1">Uncharacterized protein</fullName>
    </submittedName>
</protein>
<name>A0A1L7XMG5_9HELO</name>